<evidence type="ECO:0000256" key="1">
    <source>
        <dbReference type="ARBA" id="ARBA00003217"/>
    </source>
</evidence>
<dbReference type="UniPathway" id="UPA00219"/>
<dbReference type="EC" id="3.4.16.4" evidence="4"/>
<reference evidence="17 18" key="1">
    <citation type="submission" date="2019-03" db="EMBL/GenBank/DDBJ databases">
        <title>Genomic Encyclopedia of Type Strains, Phase IV (KMG-IV): sequencing the most valuable type-strain genomes for metagenomic binning, comparative biology and taxonomic classification.</title>
        <authorList>
            <person name="Goeker M."/>
        </authorList>
    </citation>
    <scope>NUCLEOTIDE SEQUENCE [LARGE SCALE GENOMIC DNA]</scope>
    <source>
        <strain evidence="17 18">DSM 102940</strain>
    </source>
</reference>
<evidence type="ECO:0000256" key="7">
    <source>
        <dbReference type="ARBA" id="ARBA00022729"/>
    </source>
</evidence>
<evidence type="ECO:0000256" key="6">
    <source>
        <dbReference type="ARBA" id="ARBA00022670"/>
    </source>
</evidence>
<evidence type="ECO:0000256" key="11">
    <source>
        <dbReference type="ARBA" id="ARBA00023316"/>
    </source>
</evidence>
<dbReference type="EMBL" id="SLWV01000001">
    <property type="protein sequence ID" value="TCO79822.1"/>
    <property type="molecule type" value="Genomic_DNA"/>
</dbReference>
<dbReference type="GO" id="GO:0008360">
    <property type="term" value="P:regulation of cell shape"/>
    <property type="evidence" value="ECO:0007669"/>
    <property type="project" value="UniProtKB-KW"/>
</dbReference>
<protein>
    <recommendedName>
        <fullName evidence="4">serine-type D-Ala-D-Ala carboxypeptidase</fullName>
        <ecNumber evidence="4">3.4.16.4</ecNumber>
    </recommendedName>
</protein>
<evidence type="ECO:0000256" key="15">
    <source>
        <dbReference type="RuleBase" id="RU004016"/>
    </source>
</evidence>
<dbReference type="InterPro" id="IPR001967">
    <property type="entry name" value="Peptidase_S11_N"/>
</dbReference>
<keyword evidence="5 17" id="KW-0121">Carboxypeptidase</keyword>
<dbReference type="Gene3D" id="3.40.710.10">
    <property type="entry name" value="DD-peptidase/beta-lactamase superfamily"/>
    <property type="match status" value="1"/>
</dbReference>
<dbReference type="SUPFAM" id="SSF69189">
    <property type="entry name" value="Penicillin-binding protein associated domain"/>
    <property type="match status" value="1"/>
</dbReference>
<dbReference type="InterPro" id="IPR018044">
    <property type="entry name" value="Peptidase_S11"/>
</dbReference>
<comment type="pathway">
    <text evidence="2">Cell wall biogenesis; peptidoglycan biosynthesis.</text>
</comment>
<keyword evidence="11" id="KW-0961">Cell wall biogenesis/degradation</keyword>
<dbReference type="GO" id="GO:0009252">
    <property type="term" value="P:peptidoglycan biosynthetic process"/>
    <property type="evidence" value="ECO:0007669"/>
    <property type="project" value="UniProtKB-UniPathway"/>
</dbReference>
<evidence type="ECO:0000256" key="9">
    <source>
        <dbReference type="ARBA" id="ARBA00022960"/>
    </source>
</evidence>
<keyword evidence="18" id="KW-1185">Reference proteome</keyword>
<evidence type="ECO:0000313" key="18">
    <source>
        <dbReference type="Proteomes" id="UP000294919"/>
    </source>
</evidence>
<keyword evidence="10" id="KW-0573">Peptidoglycan synthesis</keyword>
<dbReference type="PANTHER" id="PTHR21581">
    <property type="entry name" value="D-ALANYL-D-ALANINE CARBOXYPEPTIDASE"/>
    <property type="match status" value="1"/>
</dbReference>
<dbReference type="SUPFAM" id="SSF56601">
    <property type="entry name" value="beta-lactamase/transpeptidase-like"/>
    <property type="match status" value="1"/>
</dbReference>
<dbReference type="GO" id="GO:0006508">
    <property type="term" value="P:proteolysis"/>
    <property type="evidence" value="ECO:0007669"/>
    <property type="project" value="UniProtKB-KW"/>
</dbReference>
<feature type="binding site" evidence="14">
    <location>
        <position position="219"/>
    </location>
    <ligand>
        <name>substrate</name>
    </ligand>
</feature>
<feature type="active site" description="Proton acceptor" evidence="13">
    <location>
        <position position="63"/>
    </location>
</feature>
<dbReference type="InterPro" id="IPR012907">
    <property type="entry name" value="Peptidase_S11_C"/>
</dbReference>
<comment type="catalytic activity">
    <reaction evidence="12">
        <text>Preferential cleavage: (Ac)2-L-Lys-D-Ala-|-D-Ala. Also transpeptidation of peptidyl-alanyl moieties that are N-acyl substituents of D-alanine.</text>
        <dbReference type="EC" id="3.4.16.4"/>
    </reaction>
</comment>
<organism evidence="17 18">
    <name type="scientific">Marinisporobacter balticus</name>
    <dbReference type="NCBI Taxonomy" id="2018667"/>
    <lineage>
        <taxon>Bacteria</taxon>
        <taxon>Bacillati</taxon>
        <taxon>Bacillota</taxon>
        <taxon>Clostridia</taxon>
        <taxon>Peptostreptococcales</taxon>
        <taxon>Thermotaleaceae</taxon>
        <taxon>Marinisporobacter</taxon>
    </lineage>
</organism>
<evidence type="ECO:0000256" key="4">
    <source>
        <dbReference type="ARBA" id="ARBA00012448"/>
    </source>
</evidence>
<evidence type="ECO:0000256" key="5">
    <source>
        <dbReference type="ARBA" id="ARBA00022645"/>
    </source>
</evidence>
<keyword evidence="7" id="KW-0732">Signal</keyword>
<evidence type="ECO:0000256" key="8">
    <source>
        <dbReference type="ARBA" id="ARBA00022801"/>
    </source>
</evidence>
<dbReference type="PANTHER" id="PTHR21581:SF33">
    <property type="entry name" value="D-ALANYL-D-ALANINE CARBOXYPEPTIDASE DACB"/>
    <property type="match status" value="1"/>
</dbReference>
<comment type="caution">
    <text evidence="17">The sequence shown here is derived from an EMBL/GenBank/DDBJ whole genome shotgun (WGS) entry which is preliminary data.</text>
</comment>
<evidence type="ECO:0000256" key="14">
    <source>
        <dbReference type="PIRSR" id="PIRSR618044-2"/>
    </source>
</evidence>
<dbReference type="Pfam" id="PF07943">
    <property type="entry name" value="PBP5_C"/>
    <property type="match status" value="1"/>
</dbReference>
<evidence type="ECO:0000256" key="10">
    <source>
        <dbReference type="ARBA" id="ARBA00022984"/>
    </source>
</evidence>
<name>A0A4R2L2E7_9FIRM</name>
<dbReference type="Pfam" id="PF00768">
    <property type="entry name" value="Peptidase_S11"/>
    <property type="match status" value="1"/>
</dbReference>
<feature type="active site" description="Acyl-ester intermediate" evidence="13">
    <location>
        <position position="60"/>
    </location>
</feature>
<dbReference type="InterPro" id="IPR037167">
    <property type="entry name" value="Peptidase_S11_C_sf"/>
</dbReference>
<evidence type="ECO:0000256" key="12">
    <source>
        <dbReference type="ARBA" id="ARBA00034000"/>
    </source>
</evidence>
<dbReference type="GO" id="GO:0071555">
    <property type="term" value="P:cell wall organization"/>
    <property type="evidence" value="ECO:0007669"/>
    <property type="project" value="UniProtKB-KW"/>
</dbReference>
<keyword evidence="9" id="KW-0133">Cell shape</keyword>
<evidence type="ECO:0000259" key="16">
    <source>
        <dbReference type="SMART" id="SM00936"/>
    </source>
</evidence>
<dbReference type="InterPro" id="IPR015956">
    <property type="entry name" value="Peniciliin-bd_prot_C_sf"/>
</dbReference>
<keyword evidence="8" id="KW-0378">Hydrolase</keyword>
<sequence>MKQRKIYSTMILIVVVLSFNSFICFSETAQISASSAIVMDVKTGRVLYKKNINEKKPMASTTKIMTALLALEKMDLNKIVKIPNNAVGIEGSSIYLKKDEKMKMKDLVYGLMLRSGNDSAVAIATTISGSVENFAQLMNKRSKEIGAKNTNFMNPNGLHHKEHYTTAYDLALITREALLNKNFHKIVKTKLWVADRDGYKHFYNKNKILTQYDGGDGVKTGYTKAAGRCLVTSATRNGMQLICVVLNAPNWFNDSYGLLDDAFGKYTAYHAIKKDDVVKRIPIKNGKKIKTCVVSKEDVIVPLTCEEKKQVRTRLNIEESLEAPIKRGQKIGKAKVYLNGNLLYTTDLVTREDIGVKSFKDKVVDFIHRKK</sequence>
<dbReference type="AlphaFoldDB" id="A0A4R2L2E7"/>
<dbReference type="PRINTS" id="PR00725">
    <property type="entry name" value="DADACBPTASE1"/>
</dbReference>
<comment type="similarity">
    <text evidence="3 15">Belongs to the peptidase S11 family.</text>
</comment>
<accession>A0A4R2L2E7</accession>
<gene>
    <name evidence="17" type="ORF">EV214_10153</name>
</gene>
<evidence type="ECO:0000256" key="2">
    <source>
        <dbReference type="ARBA" id="ARBA00004752"/>
    </source>
</evidence>
<dbReference type="Proteomes" id="UP000294919">
    <property type="component" value="Unassembled WGS sequence"/>
</dbReference>
<proteinExistence type="inferred from homology"/>
<dbReference type="RefSeq" id="WP_243116513.1">
    <property type="nucleotide sequence ID" value="NZ_SLWV01000001.1"/>
</dbReference>
<feature type="domain" description="Peptidase S11 D-Ala-D-Ala carboxypeptidase A C-terminal" evidence="16">
    <location>
        <begin position="266"/>
        <end position="356"/>
    </location>
</feature>
<keyword evidence="6" id="KW-0645">Protease</keyword>
<dbReference type="SMART" id="SM00936">
    <property type="entry name" value="PBP5_C"/>
    <property type="match status" value="1"/>
</dbReference>
<comment type="function">
    <text evidence="1">Removes C-terminal D-alanyl residues from sugar-peptide cell wall precursors.</text>
</comment>
<evidence type="ECO:0000256" key="13">
    <source>
        <dbReference type="PIRSR" id="PIRSR618044-1"/>
    </source>
</evidence>
<evidence type="ECO:0000256" key="3">
    <source>
        <dbReference type="ARBA" id="ARBA00007164"/>
    </source>
</evidence>
<dbReference type="Gene3D" id="2.60.410.10">
    <property type="entry name" value="D-Ala-D-Ala carboxypeptidase, C-terminal domain"/>
    <property type="match status" value="1"/>
</dbReference>
<dbReference type="GO" id="GO:0009002">
    <property type="term" value="F:serine-type D-Ala-D-Ala carboxypeptidase activity"/>
    <property type="evidence" value="ECO:0007669"/>
    <property type="project" value="UniProtKB-EC"/>
</dbReference>
<evidence type="ECO:0000313" key="17">
    <source>
        <dbReference type="EMBL" id="TCO79822.1"/>
    </source>
</evidence>
<dbReference type="InterPro" id="IPR012338">
    <property type="entry name" value="Beta-lactam/transpept-like"/>
</dbReference>
<feature type="active site" evidence="13">
    <location>
        <position position="115"/>
    </location>
</feature>